<dbReference type="EMBL" id="OUUY01000102">
    <property type="protein sequence ID" value="SPQ01432.1"/>
    <property type="molecule type" value="Genomic_DNA"/>
</dbReference>
<evidence type="ECO:0000313" key="1">
    <source>
        <dbReference type="EMBL" id="SPQ01432.1"/>
    </source>
</evidence>
<proteinExistence type="predicted"/>
<reference evidence="2" key="1">
    <citation type="submission" date="2018-03" db="EMBL/GenBank/DDBJ databases">
        <authorList>
            <person name="Zecchin S."/>
        </authorList>
    </citation>
    <scope>NUCLEOTIDE SEQUENCE [LARGE SCALE GENOMIC DNA]</scope>
</reference>
<accession>A0A2U3QJ43</accession>
<dbReference type="AlphaFoldDB" id="A0A2U3QJ43"/>
<dbReference type="Proteomes" id="UP000245125">
    <property type="component" value="Unassembled WGS sequence"/>
</dbReference>
<organism evidence="1 2">
    <name type="scientific">Candidatus Sulfobium mesophilum</name>
    <dbReference type="NCBI Taxonomy" id="2016548"/>
    <lineage>
        <taxon>Bacteria</taxon>
        <taxon>Pseudomonadati</taxon>
        <taxon>Nitrospirota</taxon>
        <taxon>Nitrospiria</taxon>
        <taxon>Nitrospirales</taxon>
        <taxon>Nitrospiraceae</taxon>
        <taxon>Candidatus Sulfobium</taxon>
    </lineage>
</organism>
<gene>
    <name evidence="1" type="ORF">NBG4_540016</name>
</gene>
<evidence type="ECO:0000313" key="2">
    <source>
        <dbReference type="Proteomes" id="UP000245125"/>
    </source>
</evidence>
<keyword evidence="2" id="KW-1185">Reference proteome</keyword>
<evidence type="ECO:0008006" key="3">
    <source>
        <dbReference type="Google" id="ProtNLM"/>
    </source>
</evidence>
<name>A0A2U3QJ43_9BACT</name>
<sequence>MLDRKINLYAGVFMMVLAALFVMSMAGSAGAFPFVLQGKVVTIDSGSHKLTLQEDQCGMSGQYGLTWDDRSTVMRGNDFVSFNDIRAGDEISVTYYEQSPGLYLAKDINIIPANMAARC</sequence>
<protein>
    <recommendedName>
        <fullName evidence="3">DUF5666 domain-containing protein</fullName>
    </recommendedName>
</protein>